<sequence length="847" mass="98715">MNLLNQIIGIFKQNSNERLNDRVINPTKEALKITLVYGFLGFLWILLSDRILYNFVQDPIMFMNIQTYKGWLFVILTMTMVYLLIHNRMRLLKNAMNSINYSYSELSTTYEKLISTEEELRKNFDEVEKSRNELIESNLRYKLVVEGSKEGIWEWESDSEKYYFSIKTKDILGYNDGEIDDSFEAWVNLIHPDDKNLAMSKLKDYFESKDGIYESTYRLRAKCGEYRWILSRGKALRDEYGNIKRMGGSHTDITKQLKLRDNLKREVILSESVIGSVSVLIAIWDRDGRILRFNSFAEKVLGYMEAEVLGKNILDLDLFTVNLQKEDLEELYQKIKTGESTRNLETKLLSKDGKFVDILWNSSILYEDNNEKIEMISVGTDITERKEMEKSLQYLAYIDSLTGIPNRVSFEEKVVKLTTCKEKNENFAIIYMDIDNFKHINDTLGHAYGDKLLKHVCEVLKLNVHENDSIFRLGGDEFAIIFNNFETKEILADKLEELLVKLRKPWVNKNQEFFISFSIGIVIYPEHGSDFMTLLKNADTAMYCAKDMGKDKYCFYSTELQNKIIAYIQMVNQIRHGIDKEEFQLYYQPQIELRTGKITAVEALIRWNHPEKGFVSPMEFIPIAENSGQIQQITEWVVKTALTQKKEWDKKGYFPIKMSVNFSGKCFAAVNLVDKLRFLISSMDIKYNEIQIEITETAFMSDLNFVIEIVNQLRDLGIKIALDDFGTGYSSLTYLKRLPIDILKMDRGFIKNIKNDLKNHDEIIAKTVIQLAKELNINVVAEGIETSEQLIFLNEHGCNEGQGYYFSRPIPAEEIESLLENHHKYLTNNYKYDDAIEEILLTYDKEA</sequence>
<feature type="transmembrane region" description="Helical" evidence="2">
    <location>
        <begin position="267"/>
        <end position="284"/>
    </location>
</feature>
<feature type="domain" description="GGDEF" evidence="6">
    <location>
        <begin position="425"/>
        <end position="558"/>
    </location>
</feature>
<dbReference type="SMART" id="SM00091">
    <property type="entry name" value="PAS"/>
    <property type="match status" value="2"/>
</dbReference>
<evidence type="ECO:0000259" key="3">
    <source>
        <dbReference type="PROSITE" id="PS50112"/>
    </source>
</evidence>
<dbReference type="InterPro" id="IPR001633">
    <property type="entry name" value="EAL_dom"/>
</dbReference>
<dbReference type="CDD" id="cd01949">
    <property type="entry name" value="GGDEF"/>
    <property type="match status" value="1"/>
</dbReference>
<dbReference type="PROSITE" id="PS50883">
    <property type="entry name" value="EAL"/>
    <property type="match status" value="1"/>
</dbReference>
<evidence type="ECO:0000259" key="5">
    <source>
        <dbReference type="PROSITE" id="PS50883"/>
    </source>
</evidence>
<dbReference type="GO" id="GO:0006355">
    <property type="term" value="P:regulation of DNA-templated transcription"/>
    <property type="evidence" value="ECO:0007669"/>
    <property type="project" value="InterPro"/>
</dbReference>
<dbReference type="Pfam" id="PF00990">
    <property type="entry name" value="GGDEF"/>
    <property type="match status" value="1"/>
</dbReference>
<dbReference type="EMBL" id="SLYC01000046">
    <property type="protein sequence ID" value="TCP97361.1"/>
    <property type="molecule type" value="Genomic_DNA"/>
</dbReference>
<dbReference type="Gene3D" id="3.20.20.450">
    <property type="entry name" value="EAL domain"/>
    <property type="match status" value="1"/>
</dbReference>
<dbReference type="InterPro" id="IPR035965">
    <property type="entry name" value="PAS-like_dom_sf"/>
</dbReference>
<dbReference type="OrthoDB" id="9762141at2"/>
<dbReference type="InterPro" id="IPR000160">
    <property type="entry name" value="GGDEF_dom"/>
</dbReference>
<dbReference type="InterPro" id="IPR013767">
    <property type="entry name" value="PAS_fold"/>
</dbReference>
<feature type="transmembrane region" description="Helical" evidence="2">
    <location>
        <begin position="30"/>
        <end position="47"/>
    </location>
</feature>
<name>A0A4R2T6T7_9FIRM</name>
<dbReference type="InterPro" id="IPR029787">
    <property type="entry name" value="Nucleotide_cyclase"/>
</dbReference>
<evidence type="ECO:0000259" key="6">
    <source>
        <dbReference type="PROSITE" id="PS50887"/>
    </source>
</evidence>
<keyword evidence="1" id="KW-0175">Coiled coil</keyword>
<dbReference type="PANTHER" id="PTHR44757:SF2">
    <property type="entry name" value="BIOFILM ARCHITECTURE MAINTENANCE PROTEIN MBAA"/>
    <property type="match status" value="1"/>
</dbReference>
<dbReference type="PROSITE" id="PS50112">
    <property type="entry name" value="PAS"/>
    <property type="match status" value="2"/>
</dbReference>
<dbReference type="SUPFAM" id="SSF55073">
    <property type="entry name" value="Nucleotide cyclase"/>
    <property type="match status" value="1"/>
</dbReference>
<feature type="coiled-coil region" evidence="1">
    <location>
        <begin position="110"/>
        <end position="137"/>
    </location>
</feature>
<dbReference type="PROSITE" id="PS50113">
    <property type="entry name" value="PAC"/>
    <property type="match status" value="2"/>
</dbReference>
<keyword evidence="2" id="KW-0472">Membrane</keyword>
<comment type="caution">
    <text evidence="7">The sequence shown here is derived from an EMBL/GenBank/DDBJ whole genome shotgun (WGS) entry which is preliminary data.</text>
</comment>
<dbReference type="PROSITE" id="PS50887">
    <property type="entry name" value="GGDEF"/>
    <property type="match status" value="1"/>
</dbReference>
<feature type="transmembrane region" description="Helical" evidence="2">
    <location>
        <begin position="67"/>
        <end position="85"/>
    </location>
</feature>
<dbReference type="InterPro" id="IPR052155">
    <property type="entry name" value="Biofilm_reg_signaling"/>
</dbReference>
<dbReference type="SUPFAM" id="SSF55785">
    <property type="entry name" value="PYP-like sensor domain (PAS domain)"/>
    <property type="match status" value="2"/>
</dbReference>
<dbReference type="InterPro" id="IPR043128">
    <property type="entry name" value="Rev_trsase/Diguanyl_cyclase"/>
</dbReference>
<gene>
    <name evidence="7" type="ORF">EDD79_10462</name>
</gene>
<dbReference type="RefSeq" id="WP_132849473.1">
    <property type="nucleotide sequence ID" value="NZ_CP058648.1"/>
</dbReference>
<dbReference type="NCBIfam" id="TIGR00254">
    <property type="entry name" value="GGDEF"/>
    <property type="match status" value="1"/>
</dbReference>
<dbReference type="Pfam" id="PF08447">
    <property type="entry name" value="PAS_3"/>
    <property type="match status" value="1"/>
</dbReference>
<feature type="domain" description="PAC" evidence="4">
    <location>
        <begin position="342"/>
        <end position="394"/>
    </location>
</feature>
<keyword evidence="8" id="KW-1185">Reference proteome</keyword>
<dbReference type="Proteomes" id="UP000295504">
    <property type="component" value="Unassembled WGS sequence"/>
</dbReference>
<dbReference type="InterPro" id="IPR035919">
    <property type="entry name" value="EAL_sf"/>
</dbReference>
<dbReference type="CDD" id="cd01948">
    <property type="entry name" value="EAL"/>
    <property type="match status" value="1"/>
</dbReference>
<protein>
    <submittedName>
        <fullName evidence="7">PAS domain S-box-containing protein/diguanylate cyclase (GGDEF)-like protein</fullName>
    </submittedName>
</protein>
<dbReference type="Pfam" id="PF00563">
    <property type="entry name" value="EAL"/>
    <property type="match status" value="1"/>
</dbReference>
<dbReference type="Gene3D" id="3.30.70.270">
    <property type="match status" value="1"/>
</dbReference>
<dbReference type="InterPro" id="IPR013655">
    <property type="entry name" value="PAS_fold_3"/>
</dbReference>
<dbReference type="CDD" id="cd00130">
    <property type="entry name" value="PAS"/>
    <property type="match status" value="2"/>
</dbReference>
<dbReference type="SUPFAM" id="SSF141868">
    <property type="entry name" value="EAL domain-like"/>
    <property type="match status" value="1"/>
</dbReference>
<dbReference type="AlphaFoldDB" id="A0A4R2T6T7"/>
<feature type="domain" description="PAS" evidence="3">
    <location>
        <begin position="137"/>
        <end position="209"/>
    </location>
</feature>
<dbReference type="SMART" id="SM00086">
    <property type="entry name" value="PAC"/>
    <property type="match status" value="2"/>
</dbReference>
<keyword evidence="2" id="KW-0812">Transmembrane</keyword>
<evidence type="ECO:0000256" key="2">
    <source>
        <dbReference type="SAM" id="Phobius"/>
    </source>
</evidence>
<feature type="domain" description="PAC" evidence="4">
    <location>
        <begin position="213"/>
        <end position="265"/>
    </location>
</feature>
<proteinExistence type="predicted"/>
<dbReference type="NCBIfam" id="TIGR00229">
    <property type="entry name" value="sensory_box"/>
    <property type="match status" value="2"/>
</dbReference>
<evidence type="ECO:0000256" key="1">
    <source>
        <dbReference type="SAM" id="Coils"/>
    </source>
</evidence>
<dbReference type="PANTHER" id="PTHR44757">
    <property type="entry name" value="DIGUANYLATE CYCLASE DGCP"/>
    <property type="match status" value="1"/>
</dbReference>
<feature type="domain" description="EAL" evidence="5">
    <location>
        <begin position="567"/>
        <end position="823"/>
    </location>
</feature>
<feature type="domain" description="PAS" evidence="3">
    <location>
        <begin position="273"/>
        <end position="342"/>
    </location>
</feature>
<dbReference type="InterPro" id="IPR000014">
    <property type="entry name" value="PAS"/>
</dbReference>
<evidence type="ECO:0000259" key="4">
    <source>
        <dbReference type="PROSITE" id="PS50113"/>
    </source>
</evidence>
<dbReference type="SMART" id="SM00052">
    <property type="entry name" value="EAL"/>
    <property type="match status" value="1"/>
</dbReference>
<keyword evidence="2" id="KW-1133">Transmembrane helix</keyword>
<organism evidence="7 8">
    <name type="scientific">Serpentinicella alkaliphila</name>
    <dbReference type="NCBI Taxonomy" id="1734049"/>
    <lineage>
        <taxon>Bacteria</taxon>
        <taxon>Bacillati</taxon>
        <taxon>Bacillota</taxon>
        <taxon>Clostridia</taxon>
        <taxon>Peptostreptococcales</taxon>
        <taxon>Natronincolaceae</taxon>
        <taxon>Serpentinicella</taxon>
    </lineage>
</organism>
<dbReference type="SMART" id="SM00267">
    <property type="entry name" value="GGDEF"/>
    <property type="match status" value="1"/>
</dbReference>
<evidence type="ECO:0000313" key="7">
    <source>
        <dbReference type="EMBL" id="TCP97361.1"/>
    </source>
</evidence>
<dbReference type="InterPro" id="IPR000700">
    <property type="entry name" value="PAS-assoc_C"/>
</dbReference>
<dbReference type="Pfam" id="PF00989">
    <property type="entry name" value="PAS"/>
    <property type="match status" value="1"/>
</dbReference>
<dbReference type="FunFam" id="3.20.20.450:FF:000001">
    <property type="entry name" value="Cyclic di-GMP phosphodiesterase yahA"/>
    <property type="match status" value="1"/>
</dbReference>
<dbReference type="InterPro" id="IPR001610">
    <property type="entry name" value="PAC"/>
</dbReference>
<reference evidence="7 8" key="1">
    <citation type="submission" date="2019-03" db="EMBL/GenBank/DDBJ databases">
        <title>Genomic Encyclopedia of Type Strains, Phase IV (KMG-IV): sequencing the most valuable type-strain genomes for metagenomic binning, comparative biology and taxonomic classification.</title>
        <authorList>
            <person name="Goeker M."/>
        </authorList>
    </citation>
    <scope>NUCLEOTIDE SEQUENCE [LARGE SCALE GENOMIC DNA]</scope>
    <source>
        <strain evidence="7 8">DSM 100013</strain>
    </source>
</reference>
<dbReference type="Gene3D" id="3.30.450.20">
    <property type="entry name" value="PAS domain"/>
    <property type="match status" value="2"/>
</dbReference>
<accession>A0A4R2T6T7</accession>
<evidence type="ECO:0000313" key="8">
    <source>
        <dbReference type="Proteomes" id="UP000295504"/>
    </source>
</evidence>